<dbReference type="Pfam" id="PF03222">
    <property type="entry name" value="Trp_Tyr_perm"/>
    <property type="match status" value="1"/>
</dbReference>
<feature type="transmembrane region" description="Helical" evidence="8">
    <location>
        <begin position="362"/>
        <end position="382"/>
    </location>
</feature>
<keyword evidence="5 8" id="KW-0812">Transmembrane</keyword>
<feature type="transmembrane region" description="Helical" evidence="8">
    <location>
        <begin position="188"/>
        <end position="212"/>
    </location>
</feature>
<dbReference type="GO" id="GO:0003333">
    <property type="term" value="P:amino acid transmembrane transport"/>
    <property type="evidence" value="ECO:0007669"/>
    <property type="project" value="InterPro"/>
</dbReference>
<keyword evidence="12" id="KW-1185">Reference proteome</keyword>
<dbReference type="Proteomes" id="UP001240777">
    <property type="component" value="Unassembled WGS sequence"/>
</dbReference>
<evidence type="ECO:0000313" key="11">
    <source>
        <dbReference type="Proteomes" id="UP001177258"/>
    </source>
</evidence>
<feature type="transmembrane region" description="Helical" evidence="8">
    <location>
        <begin position="332"/>
        <end position="350"/>
    </location>
</feature>
<name>A0AA90T5E7_9HELI</name>
<feature type="transmembrane region" description="Helical" evidence="8">
    <location>
        <begin position="7"/>
        <end position="26"/>
    </location>
</feature>
<evidence type="ECO:0000256" key="5">
    <source>
        <dbReference type="ARBA" id="ARBA00022692"/>
    </source>
</evidence>
<dbReference type="GO" id="GO:0005886">
    <property type="term" value="C:plasma membrane"/>
    <property type="evidence" value="ECO:0007669"/>
    <property type="project" value="UniProtKB-SubCell"/>
</dbReference>
<keyword evidence="7 8" id="KW-0472">Membrane</keyword>
<evidence type="ECO:0000256" key="6">
    <source>
        <dbReference type="ARBA" id="ARBA00022989"/>
    </source>
</evidence>
<evidence type="ECO:0000256" key="1">
    <source>
        <dbReference type="ARBA" id="ARBA00004429"/>
    </source>
</evidence>
<evidence type="ECO:0000256" key="8">
    <source>
        <dbReference type="SAM" id="Phobius"/>
    </source>
</evidence>
<dbReference type="AlphaFoldDB" id="A0AA90T5E7"/>
<keyword evidence="3" id="KW-1003">Cell membrane</keyword>
<evidence type="ECO:0000256" key="7">
    <source>
        <dbReference type="ARBA" id="ARBA00023136"/>
    </source>
</evidence>
<evidence type="ECO:0000256" key="4">
    <source>
        <dbReference type="ARBA" id="ARBA00022519"/>
    </source>
</evidence>
<evidence type="ECO:0000313" key="9">
    <source>
        <dbReference type="EMBL" id="MDO7253403.1"/>
    </source>
</evidence>
<dbReference type="EMBL" id="JAUPEV010000008">
    <property type="protein sequence ID" value="MDO7253403.1"/>
    <property type="molecule type" value="Genomic_DNA"/>
</dbReference>
<dbReference type="Gene3D" id="1.20.1740.10">
    <property type="entry name" value="Amino acid/polyamine transporter I"/>
    <property type="match status" value="1"/>
</dbReference>
<feature type="transmembrane region" description="Helical" evidence="8">
    <location>
        <begin position="32"/>
        <end position="54"/>
    </location>
</feature>
<evidence type="ECO:0000313" key="10">
    <source>
        <dbReference type="EMBL" id="MDP2539333.1"/>
    </source>
</evidence>
<reference evidence="10 12" key="1">
    <citation type="submission" date="2023-07" db="EMBL/GenBank/DDBJ databases">
        <title>Unpublished Manusciprt.</title>
        <authorList>
            <person name="Aydin F."/>
            <person name="Tarhane S."/>
            <person name="Saticioglu I.B."/>
            <person name="Karakaya E."/>
            <person name="Abay S."/>
            <person name="Guran O."/>
            <person name="Bozkurt E."/>
            <person name="Uzum N."/>
            <person name="Olgun K."/>
            <person name="Jablonski D."/>
        </authorList>
    </citation>
    <scope>NUCLEOTIDE SEQUENCE</scope>
    <source>
        <strain evidence="12">faydin-H75</strain>
        <strain evidence="10">Faydin-H76</strain>
    </source>
</reference>
<dbReference type="Proteomes" id="UP001177258">
    <property type="component" value="Unassembled WGS sequence"/>
</dbReference>
<accession>A0AA90T5E7</accession>
<dbReference type="InterPro" id="IPR018227">
    <property type="entry name" value="Amino_acid_transport_2"/>
</dbReference>
<organism evidence="10 11">
    <name type="scientific">Helicobacter cappadocius</name>
    <dbReference type="NCBI Taxonomy" id="3063998"/>
    <lineage>
        <taxon>Bacteria</taxon>
        <taxon>Pseudomonadati</taxon>
        <taxon>Campylobacterota</taxon>
        <taxon>Epsilonproteobacteria</taxon>
        <taxon>Campylobacterales</taxon>
        <taxon>Helicobacteraceae</taxon>
        <taxon>Helicobacter</taxon>
    </lineage>
</organism>
<feature type="transmembrane region" description="Helical" evidence="8">
    <location>
        <begin position="394"/>
        <end position="413"/>
    </location>
</feature>
<dbReference type="PANTHER" id="PTHR35334:SF2">
    <property type="entry name" value="SERINE TRANSPORTER SDAC"/>
    <property type="match status" value="1"/>
</dbReference>
<protein>
    <submittedName>
        <fullName evidence="10">Aromatic amino acid transport family protein</fullName>
    </submittedName>
</protein>
<feature type="transmembrane region" description="Helical" evidence="8">
    <location>
        <begin position="123"/>
        <end position="140"/>
    </location>
</feature>
<evidence type="ECO:0000256" key="3">
    <source>
        <dbReference type="ARBA" id="ARBA00022475"/>
    </source>
</evidence>
<feature type="transmembrane region" description="Helical" evidence="8">
    <location>
        <begin position="288"/>
        <end position="311"/>
    </location>
</feature>
<keyword evidence="6 8" id="KW-1133">Transmembrane helix</keyword>
<dbReference type="PANTHER" id="PTHR35334">
    <property type="entry name" value="SERINE TRANSPORTER"/>
    <property type="match status" value="1"/>
</dbReference>
<comment type="subcellular location">
    <subcellularLocation>
        <location evidence="1">Cell inner membrane</location>
        <topology evidence="1">Multi-pass membrane protein</topology>
    </subcellularLocation>
</comment>
<gene>
    <name evidence="9" type="ORF">Q5I04_05710</name>
    <name evidence="10" type="ORF">Q5I06_06055</name>
</gene>
<comment type="caution">
    <text evidence="10">The sequence shown here is derived from an EMBL/GenBank/DDBJ whole genome shotgun (WGS) entry which is preliminary data.</text>
</comment>
<evidence type="ECO:0000313" key="12">
    <source>
        <dbReference type="Proteomes" id="UP001240777"/>
    </source>
</evidence>
<reference evidence="9 11" key="3">
    <citation type="journal article" date="2024" name="Syst. Appl. Microbiol.">
        <title>Helicobacter cappadocius sp. nov., from lizards: The first psychrotrophic Helicobacter species.</title>
        <authorList>
            <person name="Aydin F."/>
            <person name="Tarhane S."/>
            <person name="Karakaya E."/>
            <person name="Abay S."/>
            <person name="Kayman T."/>
            <person name="Guran O."/>
            <person name="Bozkurt E."/>
            <person name="Uzum N."/>
            <person name="Avci A."/>
            <person name="Olgun K."/>
            <person name="Jablonski D."/>
            <person name="Guran C."/>
            <person name="Burcin Saticioglu I."/>
        </authorList>
    </citation>
    <scope>NUCLEOTIDE SEQUENCE [LARGE SCALE GENOMIC DNA]</scope>
    <source>
        <strain evidence="9">Faydin-H75</strain>
        <strain evidence="11">faydin-H76</strain>
    </source>
</reference>
<keyword evidence="2" id="KW-0813">Transport</keyword>
<sequence length="415" mass="46436">MNRRDLFWALSLYGTAIGAGVLFLPIKMGSGGLIPLVMMLILAFPVIFLSHRALCRFVISSDATSDDITVVAQKYFGNIGGMIITILYFCAIFPVLLIYAVGITNTLDSFIVNQLHMNAPNRLLLSFVLVGILIFIVSFGQEVIVKVMSALVVPFIIVLILIALSLIPEWNTNLFKNVDFSWSRDIKSLWLLLPVMVFSFNHSCIISSLAVYSKEKYGKDADIKSSKIIATSNILMIATVMFFVFSFMMCLSPDDFKLAQSENISILSLLANIADRFQNPIFKVIAPIMIYVAPAIAFVAMWKAFFGHYLGAQEGFNQILFKLSNHKISPSFAKKITISLTFIIAWIASYMNPQILGMIDKFVGPVLAIILFIIPLIAIYSFDELKKYKKPLQNLFILIFGLLTIFAAIYSIIYN</sequence>
<feature type="transmembrane region" description="Helical" evidence="8">
    <location>
        <begin position="147"/>
        <end position="168"/>
    </location>
</feature>
<keyword evidence="4" id="KW-0997">Cell inner membrane</keyword>
<dbReference type="RefSeq" id="WP_305517247.1">
    <property type="nucleotide sequence ID" value="NZ_JAUPEV010000008.1"/>
</dbReference>
<proteinExistence type="predicted"/>
<reference evidence="9" key="2">
    <citation type="submission" date="2023-07" db="EMBL/GenBank/DDBJ databases">
        <authorList>
            <person name="Aydin F."/>
            <person name="Tarhane S."/>
            <person name="Saticioglu I.B."/>
            <person name="Karakaya E."/>
            <person name="Abay S."/>
            <person name="Guran O."/>
            <person name="Bozkurt E."/>
            <person name="Uzum N."/>
            <person name="Olgun K."/>
            <person name="Jablonski D."/>
        </authorList>
    </citation>
    <scope>NUCLEOTIDE SEQUENCE</scope>
    <source>
        <strain evidence="9">Faydin-H75</strain>
    </source>
</reference>
<feature type="transmembrane region" description="Helical" evidence="8">
    <location>
        <begin position="233"/>
        <end position="251"/>
    </location>
</feature>
<feature type="transmembrane region" description="Helical" evidence="8">
    <location>
        <begin position="75"/>
        <end position="103"/>
    </location>
</feature>
<dbReference type="EMBL" id="JAUYZK010000008">
    <property type="protein sequence ID" value="MDP2539333.1"/>
    <property type="molecule type" value="Genomic_DNA"/>
</dbReference>
<evidence type="ECO:0000256" key="2">
    <source>
        <dbReference type="ARBA" id="ARBA00022448"/>
    </source>
</evidence>